<dbReference type="Pfam" id="PF22600">
    <property type="entry name" value="MTPAP-like_central"/>
    <property type="match status" value="1"/>
</dbReference>
<dbReference type="CDD" id="cd05402">
    <property type="entry name" value="NT_PAP_TUTase"/>
    <property type="match status" value="1"/>
</dbReference>
<proteinExistence type="predicted"/>
<dbReference type="PANTHER" id="PTHR12271:SF123">
    <property type="entry name" value="PROTEIN HESO1"/>
    <property type="match status" value="1"/>
</dbReference>
<dbReference type="SUPFAM" id="SSF81301">
    <property type="entry name" value="Nucleotidyltransferase"/>
    <property type="match status" value="1"/>
</dbReference>
<dbReference type="PANTHER" id="PTHR12271">
    <property type="entry name" value="POLY A POLYMERASE CID PAP -RELATED"/>
    <property type="match status" value="1"/>
</dbReference>
<name>A0AA38GQV2_TAXCH</name>
<dbReference type="Gene3D" id="3.30.460.10">
    <property type="entry name" value="Beta Polymerase, domain 2"/>
    <property type="match status" value="1"/>
</dbReference>
<organism evidence="2 3">
    <name type="scientific">Taxus chinensis</name>
    <name type="common">Chinese yew</name>
    <name type="synonym">Taxus wallichiana var. chinensis</name>
    <dbReference type="NCBI Taxonomy" id="29808"/>
    <lineage>
        <taxon>Eukaryota</taxon>
        <taxon>Viridiplantae</taxon>
        <taxon>Streptophyta</taxon>
        <taxon>Embryophyta</taxon>
        <taxon>Tracheophyta</taxon>
        <taxon>Spermatophyta</taxon>
        <taxon>Pinopsida</taxon>
        <taxon>Pinidae</taxon>
        <taxon>Conifers II</taxon>
        <taxon>Cupressales</taxon>
        <taxon>Taxaceae</taxon>
        <taxon>Taxus</taxon>
    </lineage>
</organism>
<protein>
    <recommendedName>
        <fullName evidence="1">Poly(A) RNA polymerase mitochondrial-like central palm domain-containing protein</fullName>
    </recommendedName>
</protein>
<feature type="non-terminal residue" evidence="2">
    <location>
        <position position="327"/>
    </location>
</feature>
<evidence type="ECO:0000259" key="1">
    <source>
        <dbReference type="Pfam" id="PF22600"/>
    </source>
</evidence>
<keyword evidence="3" id="KW-1185">Reference proteome</keyword>
<reference evidence="2 3" key="1">
    <citation type="journal article" date="2021" name="Nat. Plants">
        <title>The Taxus genome provides insights into paclitaxel biosynthesis.</title>
        <authorList>
            <person name="Xiong X."/>
            <person name="Gou J."/>
            <person name="Liao Q."/>
            <person name="Li Y."/>
            <person name="Zhou Q."/>
            <person name="Bi G."/>
            <person name="Li C."/>
            <person name="Du R."/>
            <person name="Wang X."/>
            <person name="Sun T."/>
            <person name="Guo L."/>
            <person name="Liang H."/>
            <person name="Lu P."/>
            <person name="Wu Y."/>
            <person name="Zhang Z."/>
            <person name="Ro D.K."/>
            <person name="Shang Y."/>
            <person name="Huang S."/>
            <person name="Yan J."/>
        </authorList>
    </citation>
    <scope>NUCLEOTIDE SEQUENCE [LARGE SCALE GENOMIC DNA]</scope>
    <source>
        <strain evidence="2">Ta-2019</strain>
    </source>
</reference>
<evidence type="ECO:0000313" key="2">
    <source>
        <dbReference type="EMBL" id="KAH9324990.1"/>
    </source>
</evidence>
<accession>A0AA38GQV2</accession>
<dbReference type="EMBL" id="JAHRHJ020000002">
    <property type="protein sequence ID" value="KAH9324990.1"/>
    <property type="molecule type" value="Genomic_DNA"/>
</dbReference>
<dbReference type="GO" id="GO:0031123">
    <property type="term" value="P:RNA 3'-end processing"/>
    <property type="evidence" value="ECO:0007669"/>
    <property type="project" value="TreeGrafter"/>
</dbReference>
<comment type="caution">
    <text evidence="2">The sequence shown here is derived from an EMBL/GenBank/DDBJ whole genome shotgun (WGS) entry which is preliminary data.</text>
</comment>
<dbReference type="GO" id="GO:0050265">
    <property type="term" value="F:RNA uridylyltransferase activity"/>
    <property type="evidence" value="ECO:0007669"/>
    <property type="project" value="TreeGrafter"/>
</dbReference>
<dbReference type="OMA" id="DISINNW"/>
<dbReference type="InterPro" id="IPR054708">
    <property type="entry name" value="MTPAP-like_central"/>
</dbReference>
<feature type="domain" description="Poly(A) RNA polymerase mitochondrial-like central palm" evidence="1">
    <location>
        <begin position="39"/>
        <end position="178"/>
    </location>
</feature>
<evidence type="ECO:0000313" key="3">
    <source>
        <dbReference type="Proteomes" id="UP000824469"/>
    </source>
</evidence>
<dbReference type="Gene3D" id="1.10.1410.10">
    <property type="match status" value="1"/>
</dbReference>
<gene>
    <name evidence="2" type="ORF">KI387_005168</name>
</gene>
<dbReference type="InterPro" id="IPR043519">
    <property type="entry name" value="NT_sf"/>
</dbReference>
<dbReference type="AlphaFoldDB" id="A0AA38GQV2"/>
<dbReference type="Proteomes" id="UP000824469">
    <property type="component" value="Unassembled WGS sequence"/>
</dbReference>
<dbReference type="SUPFAM" id="SSF81631">
    <property type="entry name" value="PAP/OAS1 substrate-binding domain"/>
    <property type="match status" value="1"/>
</dbReference>
<sequence length="327" mass="36835">MMNISGRPSVATALKRNTGQPFFVPDGNRGSVTVLEFLLRDVLLNIQPLQEDHDKRLRIIAKITAVLQDLEPLKGASIKPFGSFVSNLYTRWGDLDISIELLADGRQSLEVGKNKKRRILSSIKQALTKRGVTRSVQFIPTARVPLLIFEDAQSQISCDISINNGSGFLKSKFLCWISEIDSRCRELIFMIKYWAKAHNINDPKTGTLNSFSLSLLVIFHLQTQSPPILPPVKDIYDGDVVSDISGMNGMNEMQIENRCIHNARKFKQQGFGSENKSTIVDLFVSFFAQYTSVAEKWLTGFAVCTFTGKWINTFSSECRIKKRYAIT</sequence>